<dbReference type="Proteomes" id="UP001064896">
    <property type="component" value="Chromosome"/>
</dbReference>
<dbReference type="SUPFAM" id="SSF55785">
    <property type="entry name" value="PYP-like sensor domain (PAS domain)"/>
    <property type="match status" value="1"/>
</dbReference>
<dbReference type="InterPro" id="IPR035965">
    <property type="entry name" value="PAS-like_dom_sf"/>
</dbReference>
<reference evidence="7" key="1">
    <citation type="submission" date="2020-05" db="EMBL/GenBank/DDBJ databases">
        <title>Complete genome sequence of Pseudomonas sp. Sm006.</title>
        <authorList>
            <person name="Takeuchi K."/>
            <person name="Someya N."/>
        </authorList>
    </citation>
    <scope>NUCLEOTIDE SEQUENCE</scope>
    <source>
        <strain evidence="7">Sm006</strain>
    </source>
</reference>
<dbReference type="InterPro" id="IPR001638">
    <property type="entry name" value="Solute-binding_3/MltF_N"/>
</dbReference>
<feature type="chain" id="PRO_5046024382" description="Solute-binding protein family 3/N-terminal domain-containing protein" evidence="5">
    <location>
        <begin position="22"/>
        <end position="417"/>
    </location>
</feature>
<keyword evidence="8" id="KW-1185">Reference proteome</keyword>
<name>A0ABM7L9U6_9PSED</name>
<dbReference type="SMART" id="SM00062">
    <property type="entry name" value="PBPb"/>
    <property type="match status" value="1"/>
</dbReference>
<feature type="compositionally biased region" description="Polar residues" evidence="3">
    <location>
        <begin position="356"/>
        <end position="376"/>
    </location>
</feature>
<gene>
    <name evidence="7" type="ORF">PSm6_26400</name>
</gene>
<keyword evidence="4" id="KW-0812">Transmembrane</keyword>
<keyword evidence="4" id="KW-0472">Membrane</keyword>
<feature type="transmembrane region" description="Helical" evidence="4">
    <location>
        <begin position="267"/>
        <end position="289"/>
    </location>
</feature>
<feature type="domain" description="Solute-binding protein family 3/N-terminal" evidence="6">
    <location>
        <begin position="37"/>
        <end position="257"/>
    </location>
</feature>
<keyword evidence="2 5" id="KW-0732">Signal</keyword>
<dbReference type="PANTHER" id="PTHR35936:SF17">
    <property type="entry name" value="ARGININE-BINDING EXTRACELLULAR PROTEIN ARTP"/>
    <property type="match status" value="1"/>
</dbReference>
<evidence type="ECO:0000259" key="6">
    <source>
        <dbReference type="SMART" id="SM00062"/>
    </source>
</evidence>
<sequence>MARLPAILLLCLAFWAAPSGALTFTQEEQAWLQDHPVLRMGIDASWPPFEFRDSQGRHQGLAADYVKLIQERLGVRLEPVEPRNWGEVLEQARNGQLDLLPGVMSTPERQQYLSFTRPYLDFPIVILARDGGPQPKSLGELYGLKIAVVEDYAPHELLRSGNPDLNLLPLPNVAAGLQALATGQADAFVGDLASSVWSLRQLRLEGLYISGETPYRYQLAMATPRSDTPLVGILDKVFADISAAQIEAIQDRWVGGVIDRRPVWTTLIAYGLPALLLIGLALVFVLRINRRLSGEMSRRALLEDELRTSEQHYRGLVESLNAIAWEMRLDEHRFTYVSPHAERLLGYPWQTGSSPVSGSAPSIPKTPSTLNMSATKKSPPGATTASTTACSLPTAASCGSATSSPSTPRATARSSAA</sequence>
<organism evidence="7 8">
    <name type="scientific">Pseudomonas solani</name>
    <dbReference type="NCBI Taxonomy" id="2731552"/>
    <lineage>
        <taxon>Bacteria</taxon>
        <taxon>Pseudomonadati</taxon>
        <taxon>Pseudomonadota</taxon>
        <taxon>Gammaproteobacteria</taxon>
        <taxon>Pseudomonadales</taxon>
        <taxon>Pseudomonadaceae</taxon>
        <taxon>Pseudomonas</taxon>
    </lineage>
</organism>
<dbReference type="Gene3D" id="3.30.450.20">
    <property type="entry name" value="PAS domain"/>
    <property type="match status" value="1"/>
</dbReference>
<evidence type="ECO:0000256" key="1">
    <source>
        <dbReference type="ARBA" id="ARBA00010333"/>
    </source>
</evidence>
<feature type="compositionally biased region" description="Low complexity" evidence="3">
    <location>
        <begin position="378"/>
        <end position="417"/>
    </location>
</feature>
<evidence type="ECO:0000313" key="7">
    <source>
        <dbReference type="EMBL" id="BCD86233.1"/>
    </source>
</evidence>
<dbReference type="SUPFAM" id="SSF53850">
    <property type="entry name" value="Periplasmic binding protein-like II"/>
    <property type="match status" value="1"/>
</dbReference>
<evidence type="ECO:0000256" key="4">
    <source>
        <dbReference type="SAM" id="Phobius"/>
    </source>
</evidence>
<proteinExistence type="inferred from homology"/>
<evidence type="ECO:0000313" key="8">
    <source>
        <dbReference type="Proteomes" id="UP001064896"/>
    </source>
</evidence>
<evidence type="ECO:0000256" key="2">
    <source>
        <dbReference type="ARBA" id="ARBA00022729"/>
    </source>
</evidence>
<dbReference type="Gene3D" id="3.40.190.10">
    <property type="entry name" value="Periplasmic binding protein-like II"/>
    <property type="match status" value="2"/>
</dbReference>
<protein>
    <recommendedName>
        <fullName evidence="6">Solute-binding protein family 3/N-terminal domain-containing protein</fullName>
    </recommendedName>
</protein>
<accession>A0ABM7L9U6</accession>
<feature type="signal peptide" evidence="5">
    <location>
        <begin position="1"/>
        <end position="21"/>
    </location>
</feature>
<evidence type="ECO:0000256" key="5">
    <source>
        <dbReference type="SAM" id="SignalP"/>
    </source>
</evidence>
<dbReference type="PANTHER" id="PTHR35936">
    <property type="entry name" value="MEMBRANE-BOUND LYTIC MUREIN TRANSGLYCOSYLASE F"/>
    <property type="match status" value="1"/>
</dbReference>
<keyword evidence="4" id="KW-1133">Transmembrane helix</keyword>
<evidence type="ECO:0000256" key="3">
    <source>
        <dbReference type="SAM" id="MobiDB-lite"/>
    </source>
</evidence>
<feature type="region of interest" description="Disordered" evidence="3">
    <location>
        <begin position="356"/>
        <end position="417"/>
    </location>
</feature>
<dbReference type="Pfam" id="PF00497">
    <property type="entry name" value="SBP_bac_3"/>
    <property type="match status" value="1"/>
</dbReference>
<comment type="similarity">
    <text evidence="1">Belongs to the bacterial solute-binding protein 3 family.</text>
</comment>
<dbReference type="EMBL" id="AP023081">
    <property type="protein sequence ID" value="BCD86233.1"/>
    <property type="molecule type" value="Genomic_DNA"/>
</dbReference>
<dbReference type="CDD" id="cd01007">
    <property type="entry name" value="PBP2_BvgS_HisK_like"/>
    <property type="match status" value="1"/>
</dbReference>